<evidence type="ECO:0000313" key="2">
    <source>
        <dbReference type="EMBL" id="ABP60579.1"/>
    </source>
</evidence>
<evidence type="ECO:0000313" key="3">
    <source>
        <dbReference type="Proteomes" id="UP000000230"/>
    </source>
</evidence>
<dbReference type="RefSeq" id="WP_012017294.1">
    <property type="nucleotide sequence ID" value="NC_009436.1"/>
</dbReference>
<accession>A0A9J9GGL0</accession>
<dbReference type="KEGG" id="ent:Ent638_1903"/>
<protein>
    <submittedName>
        <fullName evidence="2">Uncharacterized protein</fullName>
    </submittedName>
</protein>
<gene>
    <name evidence="2" type="ordered locus">Ent638_1903</name>
</gene>
<organism evidence="2 3">
    <name type="scientific">Enterobacter sp. (strain 638)</name>
    <dbReference type="NCBI Taxonomy" id="399742"/>
    <lineage>
        <taxon>Bacteria</taxon>
        <taxon>Pseudomonadati</taxon>
        <taxon>Pseudomonadota</taxon>
        <taxon>Gammaproteobacteria</taxon>
        <taxon>Enterobacterales</taxon>
        <taxon>Enterobacteriaceae</taxon>
        <taxon>Enterobacter</taxon>
    </lineage>
</organism>
<reference evidence="3" key="1">
    <citation type="journal article" date="2010" name="PLoS Genet.">
        <title>Genome sequence of the plant growth promoting endophytic bacterium Enterobacter sp. 638.</title>
        <authorList>
            <person name="Taghavi S."/>
            <person name="van der Lelie D."/>
            <person name="Hoffman A."/>
            <person name="Zhang Y.B."/>
            <person name="Walla M.D."/>
            <person name="Vangronsveld J."/>
            <person name="Newman L."/>
            <person name="Monchy S."/>
        </authorList>
    </citation>
    <scope>NUCLEOTIDE SEQUENCE [LARGE SCALE GENOMIC DNA]</scope>
    <source>
        <strain evidence="3">638</strain>
    </source>
</reference>
<sequence>MNHETIPDESLPSFFKDIEIVGPATQEIEKYKVLHAEKFKARFAANQQTNVDVKAKSSPVLLASKSVKQAYQSRNYNLIKKMEQDAQNDLATVYNNVINKGNAAWTKVRKDGKEFYMSWSSKGSMWSYTDSITPVGTDHLTGETTYQATVQIGTYTASGKIVGIQSYNLTTTTLLVESVIAFIVAKAVSGIIAEGLGFLVARFSLLLVQAAVEVGLESFSFAISTAAIATVASCLVFAVVFIGLVYLWNWLNRKYTIRLQIFNWDSESDWNVAGQYMSNAKIAGHDADDLNFTIPKLVSPGDVIVPPGFDPVEALDAVCSYAVVIWENDNTFMEGCSMAIKTKLPDAEEGFMWAFDCPRWSNNQQAASNGLQDPKSYRNNAPWNSSPKSFSITSTSRNLPVTLGLDALSGASDNLYNAIININPQPS</sequence>
<name>A0A9J9GGL0_ENT38</name>
<dbReference type="Proteomes" id="UP000000230">
    <property type="component" value="Chromosome"/>
</dbReference>
<dbReference type="EMBL" id="CP000653">
    <property type="protein sequence ID" value="ABP60579.1"/>
    <property type="molecule type" value="Genomic_DNA"/>
</dbReference>
<evidence type="ECO:0000256" key="1">
    <source>
        <dbReference type="SAM" id="Phobius"/>
    </source>
</evidence>
<keyword evidence="1" id="KW-0812">Transmembrane</keyword>
<feature type="transmembrane region" description="Helical" evidence="1">
    <location>
        <begin position="179"/>
        <end position="201"/>
    </location>
</feature>
<keyword evidence="1" id="KW-1133">Transmembrane helix</keyword>
<proteinExistence type="predicted"/>
<feature type="transmembrane region" description="Helical" evidence="1">
    <location>
        <begin position="221"/>
        <end position="248"/>
    </location>
</feature>
<dbReference type="AlphaFoldDB" id="A0A9J9GGL0"/>
<keyword evidence="1" id="KW-0472">Membrane</keyword>
<keyword evidence="3" id="KW-1185">Reference proteome</keyword>